<organism evidence="1 2">
    <name type="scientific">Elizabethkingia meningoseptica</name>
    <name type="common">Chryseobacterium meningosepticum</name>
    <dbReference type="NCBI Taxonomy" id="238"/>
    <lineage>
        <taxon>Bacteria</taxon>
        <taxon>Pseudomonadati</taxon>
        <taxon>Bacteroidota</taxon>
        <taxon>Flavobacteriia</taxon>
        <taxon>Flavobacteriales</taxon>
        <taxon>Weeksellaceae</taxon>
        <taxon>Elizabethkingia</taxon>
    </lineage>
</organism>
<evidence type="ECO:0000313" key="1">
    <source>
        <dbReference type="EMBL" id="OOH98082.1"/>
    </source>
</evidence>
<protein>
    <submittedName>
        <fullName evidence="1">Uncharacterized protein</fullName>
    </submittedName>
</protein>
<dbReference type="EMBL" id="MPOG01000001">
    <property type="protein sequence ID" value="OOH98082.1"/>
    <property type="molecule type" value="Genomic_DNA"/>
</dbReference>
<dbReference type="Proteomes" id="UP000188947">
    <property type="component" value="Unassembled WGS sequence"/>
</dbReference>
<dbReference type="OrthoDB" id="982884at2"/>
<proteinExistence type="predicted"/>
<sequence length="96" mass="10995">MINKNREINDLLTSIKDEKLDGFSIVDFWDSDTTAIGLQINKVLVYISSYNYSMTKKYSIIIEHFDTGEVIEAEKSVSFSDTMAKIKELSKSDNKM</sequence>
<dbReference type="RefSeq" id="WP_069215535.1">
    <property type="nucleotide sequence ID" value="NZ_CP016378.1"/>
</dbReference>
<reference evidence="1 2" key="1">
    <citation type="submission" date="2016-11" db="EMBL/GenBank/DDBJ databases">
        <title>Genome sequence and comparative genomic analysis of clinical strain Elizabethkingia meningoseptica 61421 PRCM.</title>
        <authorList>
            <person name="Wang M."/>
            <person name="Hu S."/>
            <person name="Cao L."/>
            <person name="Jiang T."/>
            <person name="Zhou Y."/>
            <person name="Ming D."/>
        </authorList>
    </citation>
    <scope>NUCLEOTIDE SEQUENCE [LARGE SCALE GENOMIC DNA]</scope>
    <source>
        <strain evidence="1 2">61421 PRCM</strain>
    </source>
</reference>
<accession>A0A1V3U4X5</accession>
<comment type="caution">
    <text evidence="1">The sequence shown here is derived from an EMBL/GenBank/DDBJ whole genome shotgun (WGS) entry which is preliminary data.</text>
</comment>
<dbReference type="AlphaFoldDB" id="A0A1V3U4X5"/>
<name>A0A1V3U4X5_ELIME</name>
<gene>
    <name evidence="1" type="ORF">BMF97_02090</name>
</gene>
<evidence type="ECO:0000313" key="2">
    <source>
        <dbReference type="Proteomes" id="UP000188947"/>
    </source>
</evidence>
<keyword evidence="2" id="KW-1185">Reference proteome</keyword>